<dbReference type="SUPFAM" id="SSF48652">
    <property type="entry name" value="Tetraspanin"/>
    <property type="match status" value="1"/>
</dbReference>
<evidence type="ECO:0000313" key="9">
    <source>
        <dbReference type="Proteomes" id="UP000278807"/>
    </source>
</evidence>
<dbReference type="InterPro" id="IPR018499">
    <property type="entry name" value="Tetraspanin/Peripherin"/>
</dbReference>
<evidence type="ECO:0000256" key="7">
    <source>
        <dbReference type="RuleBase" id="RU361218"/>
    </source>
</evidence>
<keyword evidence="3 7" id="KW-0812">Transmembrane</keyword>
<dbReference type="CDD" id="cd03127">
    <property type="entry name" value="tetraspanin_LEL"/>
    <property type="match status" value="1"/>
</dbReference>
<evidence type="ECO:0000256" key="3">
    <source>
        <dbReference type="ARBA" id="ARBA00022692"/>
    </source>
</evidence>
<name>A0A0R3T0R5_RODNA</name>
<dbReference type="PRINTS" id="PR00259">
    <property type="entry name" value="TMFOUR"/>
</dbReference>
<gene>
    <name evidence="8" type="ORF">HNAJ_LOCUS431</name>
</gene>
<sequence>MAGFGIFLLVESRSFGFTGSANLIPIFVTIVGFLVLGIAFMGCCGAISLNRCLLLSFSIAIGIIIVAEIVGGVLLVIYRSKFKEGLGKYLKEAIRNVENATNPSAGKAFKKLQDKFECCGANGPEDWQNPSQGCCKSGESACENYPREGCIKVIHEWLKKNLLAVGTVILVLSVLEVGAITAACCLYRQLD</sequence>
<dbReference type="Proteomes" id="UP000278807">
    <property type="component" value="Unassembled WGS sequence"/>
</dbReference>
<dbReference type="InterPro" id="IPR000301">
    <property type="entry name" value="Tetraspanin_animals"/>
</dbReference>
<keyword evidence="9" id="KW-1185">Reference proteome</keyword>
<dbReference type="Pfam" id="PF00335">
    <property type="entry name" value="Tetraspanin"/>
    <property type="match status" value="1"/>
</dbReference>
<proteinExistence type="inferred from homology"/>
<evidence type="ECO:0000313" key="10">
    <source>
        <dbReference type="WBParaSite" id="HNAJ_0000043001-mRNA-1"/>
    </source>
</evidence>
<dbReference type="GO" id="GO:0005886">
    <property type="term" value="C:plasma membrane"/>
    <property type="evidence" value="ECO:0007669"/>
    <property type="project" value="TreeGrafter"/>
</dbReference>
<dbReference type="Gene3D" id="1.10.1450.10">
    <property type="entry name" value="Tetraspanin"/>
    <property type="match status" value="1"/>
</dbReference>
<reference evidence="8 9" key="2">
    <citation type="submission" date="2018-11" db="EMBL/GenBank/DDBJ databases">
        <authorList>
            <consortium name="Pathogen Informatics"/>
        </authorList>
    </citation>
    <scope>NUCLEOTIDE SEQUENCE [LARGE SCALE GENOMIC DNA]</scope>
</reference>
<keyword evidence="4 7" id="KW-1133">Transmembrane helix</keyword>
<evidence type="ECO:0000256" key="6">
    <source>
        <dbReference type="PIRSR" id="PIRSR002419-1"/>
    </source>
</evidence>
<organism evidence="10">
    <name type="scientific">Rodentolepis nana</name>
    <name type="common">Dwarf tapeworm</name>
    <name type="synonym">Hymenolepis nana</name>
    <dbReference type="NCBI Taxonomy" id="102285"/>
    <lineage>
        <taxon>Eukaryota</taxon>
        <taxon>Metazoa</taxon>
        <taxon>Spiralia</taxon>
        <taxon>Lophotrochozoa</taxon>
        <taxon>Platyhelminthes</taxon>
        <taxon>Cestoda</taxon>
        <taxon>Eucestoda</taxon>
        <taxon>Cyclophyllidea</taxon>
        <taxon>Hymenolepididae</taxon>
        <taxon>Rodentolepis</taxon>
    </lineage>
</organism>
<accession>A0A0R3T0R5</accession>
<keyword evidence="5 7" id="KW-0472">Membrane</keyword>
<feature type="transmembrane region" description="Helical" evidence="7">
    <location>
        <begin position="162"/>
        <end position="187"/>
    </location>
</feature>
<evidence type="ECO:0000256" key="1">
    <source>
        <dbReference type="ARBA" id="ARBA00004141"/>
    </source>
</evidence>
<evidence type="ECO:0000256" key="2">
    <source>
        <dbReference type="ARBA" id="ARBA00006840"/>
    </source>
</evidence>
<feature type="disulfide bond" evidence="6">
    <location>
        <begin position="119"/>
        <end position="135"/>
    </location>
</feature>
<comment type="subcellular location">
    <subcellularLocation>
        <location evidence="1 7">Membrane</location>
        <topology evidence="1 7">Multi-pass membrane protein</topology>
    </subcellularLocation>
</comment>
<dbReference type="AlphaFoldDB" id="A0A0R3T0R5"/>
<evidence type="ECO:0000256" key="4">
    <source>
        <dbReference type="ARBA" id="ARBA00022989"/>
    </source>
</evidence>
<reference evidence="10" key="1">
    <citation type="submission" date="2017-02" db="UniProtKB">
        <authorList>
            <consortium name="WormBaseParasite"/>
        </authorList>
    </citation>
    <scope>IDENTIFICATION</scope>
</reference>
<keyword evidence="6" id="KW-1015">Disulfide bond</keyword>
<dbReference type="PANTHER" id="PTHR19282:SF534">
    <property type="entry name" value="TETRASPANIN FAMILY-RELATED"/>
    <property type="match status" value="1"/>
</dbReference>
<evidence type="ECO:0000313" key="8">
    <source>
        <dbReference type="EMBL" id="VDN96290.1"/>
    </source>
</evidence>
<dbReference type="OrthoDB" id="10033535at2759"/>
<dbReference type="InterPro" id="IPR008952">
    <property type="entry name" value="Tetraspanin_EC2_sf"/>
</dbReference>
<evidence type="ECO:0000256" key="5">
    <source>
        <dbReference type="ARBA" id="ARBA00023136"/>
    </source>
</evidence>
<feature type="disulfide bond" evidence="6">
    <location>
        <begin position="118"/>
        <end position="150"/>
    </location>
</feature>
<dbReference type="PIRSF" id="PIRSF002419">
    <property type="entry name" value="Tetraspanin"/>
    <property type="match status" value="1"/>
</dbReference>
<protein>
    <recommendedName>
        <fullName evidence="7">Tetraspanin</fullName>
    </recommendedName>
</protein>
<dbReference type="WBParaSite" id="HNAJ_0000043001-mRNA-1">
    <property type="protein sequence ID" value="HNAJ_0000043001-mRNA-1"/>
    <property type="gene ID" value="HNAJ_0000043001"/>
</dbReference>
<feature type="transmembrane region" description="Helical" evidence="7">
    <location>
        <begin position="24"/>
        <end position="47"/>
    </location>
</feature>
<feature type="transmembrane region" description="Helical" evidence="7">
    <location>
        <begin position="54"/>
        <end position="78"/>
    </location>
</feature>
<comment type="caution">
    <text evidence="7">Lacks conserved residue(s) required for the propagation of feature annotation.</text>
</comment>
<dbReference type="EMBL" id="UZAE01000112">
    <property type="protein sequence ID" value="VDN96290.1"/>
    <property type="molecule type" value="Genomic_DNA"/>
</dbReference>
<dbReference type="STRING" id="102285.A0A0R3T0R5"/>
<dbReference type="PANTHER" id="PTHR19282">
    <property type="entry name" value="TETRASPANIN"/>
    <property type="match status" value="1"/>
</dbReference>
<comment type="similarity">
    <text evidence="2 7">Belongs to the tetraspanin (TM4SF) family.</text>
</comment>